<evidence type="ECO:0000256" key="7">
    <source>
        <dbReference type="ARBA" id="ARBA00023270"/>
    </source>
</evidence>
<evidence type="ECO:0000256" key="2">
    <source>
        <dbReference type="ARBA" id="ARBA00022655"/>
    </source>
</evidence>
<comment type="similarity">
    <text evidence="9">Belongs to the PanD family.</text>
</comment>
<keyword evidence="8 9" id="KW-0670">Pyruvate</keyword>
<dbReference type="SUPFAM" id="SSF50692">
    <property type="entry name" value="ADC-like"/>
    <property type="match status" value="1"/>
</dbReference>
<evidence type="ECO:0000256" key="10">
    <source>
        <dbReference type="PIRSR" id="PIRSR006246-1"/>
    </source>
</evidence>
<evidence type="ECO:0000313" key="15">
    <source>
        <dbReference type="Proteomes" id="UP000320386"/>
    </source>
</evidence>
<dbReference type="PANTHER" id="PTHR21012:SF0">
    <property type="entry name" value="ASPARTATE 1-DECARBOXYLASE"/>
    <property type="match status" value="1"/>
</dbReference>
<dbReference type="EC" id="4.1.1.11" evidence="9"/>
<evidence type="ECO:0000256" key="1">
    <source>
        <dbReference type="ARBA" id="ARBA00022490"/>
    </source>
</evidence>
<sequence>MLRTMLLGKIHRATITQCDPDYIGSITIDADLLEAAGMLPNERVLVADLDNAVRFETYIILGERGSGIIGVNGAAAHTVAVGQKVIIMSFGQFENVGLEEHEARVVVADERNHIAQTLSYPSSLSGKPQAVESGS</sequence>
<comment type="function">
    <text evidence="9">Catalyzes the pyruvoyl-dependent decarboxylation of aspartate to produce beta-alanine.</text>
</comment>
<dbReference type="HAMAP" id="MF_00446">
    <property type="entry name" value="PanD"/>
    <property type="match status" value="1"/>
</dbReference>
<dbReference type="PANTHER" id="PTHR21012">
    <property type="entry name" value="ASPARTATE 1-DECARBOXYLASE"/>
    <property type="match status" value="1"/>
</dbReference>
<feature type="active site" description="Schiff-base intermediate with substrate; via pyruvic acid" evidence="9 10">
    <location>
        <position position="25"/>
    </location>
</feature>
<keyword evidence="3 9" id="KW-0210">Decarboxylase</keyword>
<dbReference type="InterPro" id="IPR009010">
    <property type="entry name" value="Asp_de-COase-like_dom_sf"/>
</dbReference>
<feature type="binding site" evidence="9 11">
    <location>
        <position position="57"/>
    </location>
    <ligand>
        <name>substrate</name>
    </ligand>
</feature>
<keyword evidence="5 9" id="KW-0865">Zymogen</keyword>
<proteinExistence type="inferred from homology"/>
<evidence type="ECO:0000256" key="6">
    <source>
        <dbReference type="ARBA" id="ARBA00023239"/>
    </source>
</evidence>
<keyword evidence="1 9" id="KW-0963">Cytoplasm</keyword>
<evidence type="ECO:0000256" key="9">
    <source>
        <dbReference type="HAMAP-Rule" id="MF_00446"/>
    </source>
</evidence>
<comment type="subunit">
    <text evidence="9">Heterooctamer of four alpha and four beta subunits.</text>
</comment>
<dbReference type="NCBIfam" id="TIGR00223">
    <property type="entry name" value="panD"/>
    <property type="match status" value="1"/>
</dbReference>
<name>A0A518BXE0_9BACT</name>
<dbReference type="RefSeq" id="WP_145445751.1">
    <property type="nucleotide sequence ID" value="NZ_CP036280.1"/>
</dbReference>
<keyword evidence="7 9" id="KW-0704">Schiff base</keyword>
<evidence type="ECO:0000256" key="5">
    <source>
        <dbReference type="ARBA" id="ARBA00023145"/>
    </source>
</evidence>
<reference evidence="14 15" key="1">
    <citation type="submission" date="2019-02" db="EMBL/GenBank/DDBJ databases">
        <title>Deep-cultivation of Planctomycetes and their phenomic and genomic characterization uncovers novel biology.</title>
        <authorList>
            <person name="Wiegand S."/>
            <person name="Jogler M."/>
            <person name="Boedeker C."/>
            <person name="Pinto D."/>
            <person name="Vollmers J."/>
            <person name="Rivas-Marin E."/>
            <person name="Kohn T."/>
            <person name="Peeters S.H."/>
            <person name="Heuer A."/>
            <person name="Rast P."/>
            <person name="Oberbeckmann S."/>
            <person name="Bunk B."/>
            <person name="Jeske O."/>
            <person name="Meyerdierks A."/>
            <person name="Storesund J.E."/>
            <person name="Kallscheuer N."/>
            <person name="Luecker S."/>
            <person name="Lage O.M."/>
            <person name="Pohl T."/>
            <person name="Merkel B.J."/>
            <person name="Hornburger P."/>
            <person name="Mueller R.-W."/>
            <person name="Bruemmer F."/>
            <person name="Labrenz M."/>
            <person name="Spormann A.M."/>
            <person name="Op den Camp H."/>
            <person name="Overmann J."/>
            <person name="Amann R."/>
            <person name="Jetten M.S.M."/>
            <person name="Mascher T."/>
            <person name="Medema M.H."/>
            <person name="Devos D.P."/>
            <person name="Kaster A.-K."/>
            <person name="Ovreas L."/>
            <person name="Rohde M."/>
            <person name="Galperin M.Y."/>
            <person name="Jogler C."/>
        </authorList>
    </citation>
    <scope>NUCLEOTIDE SEQUENCE [LARGE SCALE GENOMIC DNA]</scope>
    <source>
        <strain evidence="14 15">Pan265</strain>
    </source>
</reference>
<evidence type="ECO:0000256" key="3">
    <source>
        <dbReference type="ARBA" id="ARBA00022793"/>
    </source>
</evidence>
<organism evidence="14 15">
    <name type="scientific">Mucisphaera calidilacus</name>
    <dbReference type="NCBI Taxonomy" id="2527982"/>
    <lineage>
        <taxon>Bacteria</taxon>
        <taxon>Pseudomonadati</taxon>
        <taxon>Planctomycetota</taxon>
        <taxon>Phycisphaerae</taxon>
        <taxon>Phycisphaerales</taxon>
        <taxon>Phycisphaeraceae</taxon>
        <taxon>Mucisphaera</taxon>
    </lineage>
</organism>
<dbReference type="Proteomes" id="UP000320386">
    <property type="component" value="Chromosome"/>
</dbReference>
<feature type="modified residue" description="Pyruvic acid (Ser)" evidence="9 12">
    <location>
        <position position="25"/>
    </location>
</feature>
<comment type="PTM">
    <text evidence="9 12">Is synthesized initially as an inactive proenzyme, which is activated by self-cleavage at a specific serine bond to produce a beta-subunit with a hydroxyl group at its C-terminus and an alpha-subunit with a pyruvoyl group at its N-terminus.</text>
</comment>
<evidence type="ECO:0000256" key="13">
    <source>
        <dbReference type="PIRSR" id="PIRSR006246-5"/>
    </source>
</evidence>
<comment type="catalytic activity">
    <reaction evidence="9">
        <text>L-aspartate + H(+) = beta-alanine + CO2</text>
        <dbReference type="Rhea" id="RHEA:19497"/>
        <dbReference type="ChEBI" id="CHEBI:15378"/>
        <dbReference type="ChEBI" id="CHEBI:16526"/>
        <dbReference type="ChEBI" id="CHEBI:29991"/>
        <dbReference type="ChEBI" id="CHEBI:57966"/>
        <dbReference type="EC" id="4.1.1.11"/>
    </reaction>
</comment>
<keyword evidence="15" id="KW-1185">Reference proteome</keyword>
<evidence type="ECO:0000256" key="12">
    <source>
        <dbReference type="PIRSR" id="PIRSR006246-3"/>
    </source>
</evidence>
<keyword evidence="4 9" id="KW-0068">Autocatalytic cleavage</keyword>
<dbReference type="AlphaFoldDB" id="A0A518BXE0"/>
<dbReference type="EMBL" id="CP036280">
    <property type="protein sequence ID" value="QDU71614.1"/>
    <property type="molecule type" value="Genomic_DNA"/>
</dbReference>
<comment type="cofactor">
    <cofactor evidence="9 10">
        <name>pyruvate</name>
        <dbReference type="ChEBI" id="CHEBI:15361"/>
    </cofactor>
    <text evidence="9 10">Binds 1 pyruvoyl group covalently per subunit.</text>
</comment>
<dbReference type="OrthoDB" id="9803983at2"/>
<dbReference type="GO" id="GO:0015940">
    <property type="term" value="P:pantothenate biosynthetic process"/>
    <property type="evidence" value="ECO:0007669"/>
    <property type="project" value="UniProtKB-UniRule"/>
</dbReference>
<dbReference type="GO" id="GO:0006523">
    <property type="term" value="P:alanine biosynthetic process"/>
    <property type="evidence" value="ECO:0007669"/>
    <property type="project" value="InterPro"/>
</dbReference>
<evidence type="ECO:0000256" key="4">
    <source>
        <dbReference type="ARBA" id="ARBA00022813"/>
    </source>
</evidence>
<feature type="chain" id="PRO_5023546662" description="Aspartate 1-decarboxylase beta chain" evidence="9 13">
    <location>
        <begin position="1"/>
        <end position="24"/>
    </location>
</feature>
<gene>
    <name evidence="9 14" type="primary">panD</name>
    <name evidence="14" type="ORF">Pan265_14660</name>
</gene>
<feature type="chain" id="PRO_5023546660" description="Aspartate 1-decarboxylase alpha chain" evidence="9 13">
    <location>
        <begin position="25"/>
        <end position="135"/>
    </location>
</feature>
<evidence type="ECO:0000256" key="8">
    <source>
        <dbReference type="ARBA" id="ARBA00023317"/>
    </source>
</evidence>
<feature type="binding site" evidence="9 11">
    <location>
        <begin position="73"/>
        <end position="75"/>
    </location>
    <ligand>
        <name>substrate</name>
    </ligand>
</feature>
<comment type="subcellular location">
    <subcellularLocation>
        <location evidence="9">Cytoplasm</location>
    </subcellularLocation>
</comment>
<protein>
    <recommendedName>
        <fullName evidence="9">Aspartate 1-decarboxylase</fullName>
        <ecNumber evidence="9">4.1.1.11</ecNumber>
    </recommendedName>
    <alternativeName>
        <fullName evidence="9">Aspartate alpha-decarboxylase</fullName>
    </alternativeName>
    <component>
        <recommendedName>
            <fullName evidence="9">Aspartate 1-decarboxylase beta chain</fullName>
        </recommendedName>
    </component>
    <component>
        <recommendedName>
            <fullName evidence="9">Aspartate 1-decarboxylase alpha chain</fullName>
        </recommendedName>
    </component>
</protein>
<dbReference type="CDD" id="cd06919">
    <property type="entry name" value="Asp_decarbox"/>
    <property type="match status" value="1"/>
</dbReference>
<evidence type="ECO:0000313" key="14">
    <source>
        <dbReference type="EMBL" id="QDU71614.1"/>
    </source>
</evidence>
<keyword evidence="2 9" id="KW-0566">Pantothenate biosynthesis</keyword>
<dbReference type="Gene3D" id="2.40.40.20">
    <property type="match status" value="1"/>
</dbReference>
<dbReference type="UniPathway" id="UPA00028">
    <property type="reaction ID" value="UER00002"/>
</dbReference>
<evidence type="ECO:0000256" key="11">
    <source>
        <dbReference type="PIRSR" id="PIRSR006246-2"/>
    </source>
</evidence>
<dbReference type="PIRSF" id="PIRSF006246">
    <property type="entry name" value="Asp_decarbox"/>
    <property type="match status" value="1"/>
</dbReference>
<dbReference type="GO" id="GO:0004068">
    <property type="term" value="F:aspartate 1-decarboxylase activity"/>
    <property type="evidence" value="ECO:0007669"/>
    <property type="project" value="UniProtKB-UniRule"/>
</dbReference>
<accession>A0A518BXE0</accession>
<dbReference type="Pfam" id="PF02261">
    <property type="entry name" value="Asp_decarbox"/>
    <property type="match status" value="1"/>
</dbReference>
<dbReference type="InterPro" id="IPR003190">
    <property type="entry name" value="Asp_decarbox"/>
</dbReference>
<keyword evidence="6 9" id="KW-0456">Lyase</keyword>
<dbReference type="KEGG" id="mcad:Pan265_14660"/>
<feature type="active site" description="Proton donor" evidence="9 10">
    <location>
        <position position="58"/>
    </location>
</feature>
<dbReference type="GO" id="GO:0005829">
    <property type="term" value="C:cytosol"/>
    <property type="evidence" value="ECO:0007669"/>
    <property type="project" value="TreeGrafter"/>
</dbReference>
<comment type="pathway">
    <text evidence="9">Cofactor biosynthesis; (R)-pantothenate biosynthesis; beta-alanine from L-aspartate: step 1/1.</text>
</comment>